<dbReference type="InterPro" id="IPR020845">
    <property type="entry name" value="AMP-binding_CS"/>
</dbReference>
<evidence type="ECO:0000313" key="7">
    <source>
        <dbReference type="EMBL" id="MBB3113017.1"/>
    </source>
</evidence>
<dbReference type="Pfam" id="PF00668">
    <property type="entry name" value="Condensation"/>
    <property type="match status" value="1"/>
</dbReference>
<dbReference type="SUPFAM" id="SSF52777">
    <property type="entry name" value="CoA-dependent acyltransferases"/>
    <property type="match status" value="3"/>
</dbReference>
<dbReference type="GO" id="GO:0044550">
    <property type="term" value="P:secondary metabolite biosynthetic process"/>
    <property type="evidence" value="ECO:0007669"/>
    <property type="project" value="TreeGrafter"/>
</dbReference>
<dbReference type="Proteomes" id="UP000570361">
    <property type="component" value="Unassembled WGS sequence"/>
</dbReference>
<evidence type="ECO:0000256" key="5">
    <source>
        <dbReference type="ARBA" id="ARBA00023268"/>
    </source>
</evidence>
<dbReference type="CDD" id="cd19534">
    <property type="entry name" value="E_NRPS"/>
    <property type="match status" value="1"/>
</dbReference>
<dbReference type="GO" id="GO:0005737">
    <property type="term" value="C:cytoplasm"/>
    <property type="evidence" value="ECO:0007669"/>
    <property type="project" value="TreeGrafter"/>
</dbReference>
<evidence type="ECO:0000256" key="1">
    <source>
        <dbReference type="ARBA" id="ARBA00001957"/>
    </source>
</evidence>
<name>A0A7W5B238_9BACL</name>
<evidence type="ECO:0000256" key="4">
    <source>
        <dbReference type="ARBA" id="ARBA00023194"/>
    </source>
</evidence>
<dbReference type="SUPFAM" id="SSF56801">
    <property type="entry name" value="Acetyl-CoA synthetase-like"/>
    <property type="match status" value="1"/>
</dbReference>
<dbReference type="GO" id="GO:0003824">
    <property type="term" value="F:catalytic activity"/>
    <property type="evidence" value="ECO:0007669"/>
    <property type="project" value="UniProtKB-KW"/>
</dbReference>
<dbReference type="GO" id="GO:0008610">
    <property type="term" value="P:lipid biosynthetic process"/>
    <property type="evidence" value="ECO:0007669"/>
    <property type="project" value="UniProtKB-ARBA"/>
</dbReference>
<dbReference type="InterPro" id="IPR000873">
    <property type="entry name" value="AMP-dep_synth/lig_dom"/>
</dbReference>
<dbReference type="InterPro" id="IPR001242">
    <property type="entry name" value="Condensation_dom"/>
</dbReference>
<dbReference type="Gene3D" id="3.30.300.30">
    <property type="match status" value="1"/>
</dbReference>
<dbReference type="Pfam" id="PF13193">
    <property type="entry name" value="AMP-binding_C"/>
    <property type="match status" value="1"/>
</dbReference>
<dbReference type="Gene3D" id="3.40.50.980">
    <property type="match status" value="2"/>
</dbReference>
<feature type="domain" description="Carrier" evidence="6">
    <location>
        <begin position="760"/>
        <end position="834"/>
    </location>
</feature>
<dbReference type="InterPro" id="IPR023213">
    <property type="entry name" value="CAT-like_dom_sf"/>
</dbReference>
<dbReference type="InterPro" id="IPR036736">
    <property type="entry name" value="ACP-like_sf"/>
</dbReference>
<keyword evidence="3" id="KW-0677">Repeat</keyword>
<sequence length="1306" mass="144185">MVTINEQVAGGPSYWVNKLHAWKNGASRAAAWDIKRASAGRLNVPFQLREELTERLLQLAKHDPYALFALLTAAFGLTVHKSTGMKQVGLAIPQLRQAGAGPQSSVFLKLEPMSDMAVPAYLNAVMSEMRESYAQAPAAAAEYRRLDQDELRDVHRFGVGFAPLHHVDAFVETAYSYDNRLTLLFSLENDSIAGELLGGDHGIDRIEADSWISGTIHILDQLSRGKEYVLAEISLLTEEEQSLIAGLNTTEEPLPSVNTVHEWFEATTMRFPDATALECGAVRMTYEELNRAGNRVAARLAAAVPESGQPKRYGVMLNRSPEFVATILGILKAGAAYVPIDPATPTERVRFIVEDSQLAALVCGAGLAPDGLACPVILAVEDTTPTDSEAGVGRGGLASEQRTSAGADQAAYLIYTSGSTGQPKGVVISHRNLLNYLGWASRIYTSGERMTFPLYSSIAFDLTVTSIFLPLVTGGSIIVYDGEDPATTLLQVAQDNRSEIIKLTPSHLKLWTQLEKAPSVRKMIVGGEQLSWQLAEAAHAQYDGNLHLYNEYGPTETTVGCMTYTFDPGKDAGDAVPIGRPGGNTAIYLLNDNLEHVAAGMTGALYVGGLGVAKGYWNRDALTGEKFVADPFRPGEVMYHTGDLARRLANGVMVYEGRTDEQIKRNGYRIEKDEIESRLRSCSGVRDAKIVVRQSGLVAYVVADEPFDEQRLADEMKQWLPDYMLPDGYVRLDRFPLTRNGKIELSELPEPSQPGNTSDTEASEMELRLLAVCKEVLGLEELGVHDNLAFAGMDSIKAIQISARLHKQGYAVDLHTLLLQRTVRAMASAVHSSDKQEEPGEADGELPLTPIQLRFFERHGMLNHYNQSVMLYSRKPFQEEALEAALQALVAHHDMLRSAFELEDGRIRARYCSLGTQPQPILHMRIYGDEPDRDVIDEEATAIQGSFDLAKGHLFKAALFRSAGGDHLLLAAHHLVVDGVSWRILLEDLAAAYKQACGGQKIVMPSKTVSYARWAAGLRPSEREALGHKLPEWTVEQRQDSSALPPLEADEGKCGDVRTRSFTLNKETTRKLLQQSTERYQARMDELLLTAMALAIRDQYGLRNITVDLEGHGRDAGYEALNVSRTVGWFTSIYPLLIQVDPGSDMRKHVSDVQARFRPAGANGWKYGVLRYMDAEPAPTEREYGCAPISFNYLGQLGSEFENDLFEMSDWPMGRLVRPEAPRDYQLEFIAVIAGGQLSVQVVYSPSERADERMSALMSSCEQYIVTLVEEGTRRPADSRRDMNQLDSLSPEEAQLILLRRNTKKD</sequence>
<dbReference type="Gene3D" id="3.30.559.10">
    <property type="entry name" value="Chloramphenicol acetyltransferase-like domain"/>
    <property type="match status" value="1"/>
</dbReference>
<protein>
    <submittedName>
        <fullName evidence="7">Amino acid adenylation domain-containing protein/non-ribosomal peptide synthase protein (TIGR01720 family)</fullName>
    </submittedName>
</protein>
<dbReference type="Gene3D" id="2.30.38.10">
    <property type="entry name" value="Luciferase, Domain 3"/>
    <property type="match status" value="1"/>
</dbReference>
<comment type="caution">
    <text evidence="7">The sequence shown here is derived from an EMBL/GenBank/DDBJ whole genome shotgun (WGS) entry which is preliminary data.</text>
</comment>
<dbReference type="PANTHER" id="PTHR45527">
    <property type="entry name" value="NONRIBOSOMAL PEPTIDE SYNTHETASE"/>
    <property type="match status" value="1"/>
</dbReference>
<dbReference type="Pfam" id="PF00550">
    <property type="entry name" value="PP-binding"/>
    <property type="match status" value="1"/>
</dbReference>
<gene>
    <name evidence="7" type="ORF">FHS18_005120</name>
</gene>
<dbReference type="GO" id="GO:0043041">
    <property type="term" value="P:amino acid activation for nonribosomal peptide biosynthetic process"/>
    <property type="evidence" value="ECO:0007669"/>
    <property type="project" value="TreeGrafter"/>
</dbReference>
<evidence type="ECO:0000259" key="6">
    <source>
        <dbReference type="PROSITE" id="PS50075"/>
    </source>
</evidence>
<dbReference type="PROSITE" id="PS00455">
    <property type="entry name" value="AMP_BINDING"/>
    <property type="match status" value="1"/>
</dbReference>
<dbReference type="NCBIfam" id="TIGR01733">
    <property type="entry name" value="AA-adenyl-dom"/>
    <property type="match status" value="1"/>
</dbReference>
<comment type="cofactor">
    <cofactor evidence="1">
        <name>pantetheine 4'-phosphate</name>
        <dbReference type="ChEBI" id="CHEBI:47942"/>
    </cofactor>
</comment>
<keyword evidence="4" id="KW-0045">Antibiotic biosynthesis</keyword>
<organism evidence="7 8">
    <name type="scientific">Paenibacillus phyllosphaerae</name>
    <dbReference type="NCBI Taxonomy" id="274593"/>
    <lineage>
        <taxon>Bacteria</taxon>
        <taxon>Bacillati</taxon>
        <taxon>Bacillota</taxon>
        <taxon>Bacilli</taxon>
        <taxon>Bacillales</taxon>
        <taxon>Paenibacillaceae</taxon>
        <taxon>Paenibacillus</taxon>
    </lineage>
</organism>
<comment type="similarity">
    <text evidence="2">Belongs to the ATP-dependent AMP-binding enzyme family.</text>
</comment>
<dbReference type="InterPro" id="IPR025110">
    <property type="entry name" value="AMP-bd_C"/>
</dbReference>
<dbReference type="Gene3D" id="3.30.559.30">
    <property type="entry name" value="Nonribosomal peptide synthetase, condensation domain"/>
    <property type="match status" value="2"/>
</dbReference>
<dbReference type="InterPro" id="IPR009081">
    <property type="entry name" value="PP-bd_ACP"/>
</dbReference>
<dbReference type="RefSeq" id="WP_183603125.1">
    <property type="nucleotide sequence ID" value="NZ_JACHXK010000016.1"/>
</dbReference>
<dbReference type="InterPro" id="IPR010071">
    <property type="entry name" value="AA_adenyl_dom"/>
</dbReference>
<dbReference type="PROSITE" id="PS50075">
    <property type="entry name" value="CARRIER"/>
    <property type="match status" value="1"/>
</dbReference>
<dbReference type="PANTHER" id="PTHR45527:SF1">
    <property type="entry name" value="FATTY ACID SYNTHASE"/>
    <property type="match status" value="1"/>
</dbReference>
<proteinExistence type="inferred from homology"/>
<dbReference type="EMBL" id="JACHXK010000016">
    <property type="protein sequence ID" value="MBB3113017.1"/>
    <property type="molecule type" value="Genomic_DNA"/>
</dbReference>
<reference evidence="7 8" key="1">
    <citation type="submission" date="2020-08" db="EMBL/GenBank/DDBJ databases">
        <title>Genomic Encyclopedia of Type Strains, Phase III (KMG-III): the genomes of soil and plant-associated and newly described type strains.</title>
        <authorList>
            <person name="Whitman W."/>
        </authorList>
    </citation>
    <scope>NUCLEOTIDE SEQUENCE [LARGE SCALE GENOMIC DNA]</scope>
    <source>
        <strain evidence="7 8">CECT 5862</strain>
    </source>
</reference>
<dbReference type="CDD" id="cd05930">
    <property type="entry name" value="A_NRPS"/>
    <property type="match status" value="1"/>
</dbReference>
<dbReference type="InterPro" id="IPR045851">
    <property type="entry name" value="AMP-bd_C_sf"/>
</dbReference>
<dbReference type="GO" id="GO:0031177">
    <property type="term" value="F:phosphopantetheine binding"/>
    <property type="evidence" value="ECO:0007669"/>
    <property type="project" value="TreeGrafter"/>
</dbReference>
<keyword evidence="8" id="KW-1185">Reference proteome</keyword>
<evidence type="ECO:0000256" key="2">
    <source>
        <dbReference type="ARBA" id="ARBA00006432"/>
    </source>
</evidence>
<evidence type="ECO:0000256" key="3">
    <source>
        <dbReference type="ARBA" id="ARBA00022737"/>
    </source>
</evidence>
<dbReference type="SUPFAM" id="SSF47336">
    <property type="entry name" value="ACP-like"/>
    <property type="match status" value="1"/>
</dbReference>
<keyword evidence="5" id="KW-0511">Multifunctional enzyme</keyword>
<dbReference type="Gene3D" id="1.10.1200.10">
    <property type="entry name" value="ACP-like"/>
    <property type="match status" value="1"/>
</dbReference>
<dbReference type="GO" id="GO:0017000">
    <property type="term" value="P:antibiotic biosynthetic process"/>
    <property type="evidence" value="ECO:0007669"/>
    <property type="project" value="UniProtKB-KW"/>
</dbReference>
<dbReference type="Pfam" id="PF00501">
    <property type="entry name" value="AMP-binding"/>
    <property type="match status" value="1"/>
</dbReference>
<evidence type="ECO:0000313" key="8">
    <source>
        <dbReference type="Proteomes" id="UP000570361"/>
    </source>
</evidence>
<accession>A0A7W5B238</accession>